<proteinExistence type="predicted"/>
<dbReference type="EMBL" id="CP146691">
    <property type="protein sequence ID" value="WWY19103.1"/>
    <property type="molecule type" value="Genomic_DNA"/>
</dbReference>
<organism evidence="1 2">
    <name type="scientific">Pseudomonas juntendi</name>
    <dbReference type="NCBI Taxonomy" id="2666183"/>
    <lineage>
        <taxon>Bacteria</taxon>
        <taxon>Pseudomonadati</taxon>
        <taxon>Pseudomonadota</taxon>
        <taxon>Gammaproteobacteria</taxon>
        <taxon>Pseudomonadales</taxon>
        <taxon>Pseudomonadaceae</taxon>
        <taxon>Pseudomonas</taxon>
    </lineage>
</organism>
<sequence length="78" mass="8985">MSEWIKPKHGLPADGQHGLCCVHIRDDKAAPLIVVPFTFLNGDFHPFADEDNIENDDYWVDPLYRPTYWQPLPPPPTE</sequence>
<accession>A0ABZ2J7E3</accession>
<evidence type="ECO:0000313" key="1">
    <source>
        <dbReference type="EMBL" id="WWY19103.1"/>
    </source>
</evidence>
<protein>
    <submittedName>
        <fullName evidence="1">DUF551 domain-containing protein</fullName>
    </submittedName>
</protein>
<reference evidence="1 2" key="1">
    <citation type="submission" date="2024-03" db="EMBL/GenBank/DDBJ databases">
        <title>Pseudomonas juntendi.</title>
        <authorList>
            <person name="Liu Y."/>
        </authorList>
    </citation>
    <scope>NUCLEOTIDE SEQUENCE [LARGE SCALE GENOMIC DNA]</scope>
    <source>
        <strain evidence="1 2">L4046hy</strain>
    </source>
</reference>
<dbReference type="Proteomes" id="UP001375228">
    <property type="component" value="Chromosome"/>
</dbReference>
<evidence type="ECO:0000313" key="2">
    <source>
        <dbReference type="Proteomes" id="UP001375228"/>
    </source>
</evidence>
<keyword evidence="2" id="KW-1185">Reference proteome</keyword>
<dbReference type="RefSeq" id="WP_152906064.1">
    <property type="nucleotide sequence ID" value="NZ_CP146691.1"/>
</dbReference>
<gene>
    <name evidence="1" type="ORF">V9385_15655</name>
</gene>
<name>A0ABZ2J7E3_9PSED</name>